<evidence type="ECO:0000259" key="3">
    <source>
        <dbReference type="PROSITE" id="PS50158"/>
    </source>
</evidence>
<keyword evidence="2" id="KW-0862">Zinc</keyword>
<organism evidence="4 5">
    <name type="scientific">Pisolithus microcarpus 441</name>
    <dbReference type="NCBI Taxonomy" id="765257"/>
    <lineage>
        <taxon>Eukaryota</taxon>
        <taxon>Fungi</taxon>
        <taxon>Dikarya</taxon>
        <taxon>Basidiomycota</taxon>
        <taxon>Agaricomycotina</taxon>
        <taxon>Agaricomycetes</taxon>
        <taxon>Agaricomycetidae</taxon>
        <taxon>Boletales</taxon>
        <taxon>Sclerodermatineae</taxon>
        <taxon>Pisolithaceae</taxon>
        <taxon>Pisolithus</taxon>
    </lineage>
</organism>
<dbReference type="Pfam" id="PF22936">
    <property type="entry name" value="Pol_BBD"/>
    <property type="match status" value="1"/>
</dbReference>
<dbReference type="GO" id="GO:0006397">
    <property type="term" value="P:mRNA processing"/>
    <property type="evidence" value="ECO:0007669"/>
    <property type="project" value="UniProtKB-KW"/>
</dbReference>
<reference evidence="4 5" key="1">
    <citation type="submission" date="2014-04" db="EMBL/GenBank/DDBJ databases">
        <authorList>
            <consortium name="DOE Joint Genome Institute"/>
            <person name="Kuo A."/>
            <person name="Kohler A."/>
            <person name="Costa M.D."/>
            <person name="Nagy L.G."/>
            <person name="Floudas D."/>
            <person name="Copeland A."/>
            <person name="Barry K.W."/>
            <person name="Cichocki N."/>
            <person name="Veneault-Fourrey C."/>
            <person name="LaButti K."/>
            <person name="Lindquist E.A."/>
            <person name="Lipzen A."/>
            <person name="Lundell T."/>
            <person name="Morin E."/>
            <person name="Murat C."/>
            <person name="Sun H."/>
            <person name="Tunlid A."/>
            <person name="Henrissat B."/>
            <person name="Grigoriev I.V."/>
            <person name="Hibbett D.S."/>
            <person name="Martin F."/>
            <person name="Nordberg H.P."/>
            <person name="Cantor M.N."/>
            <person name="Hua S.X."/>
        </authorList>
    </citation>
    <scope>NUCLEOTIDE SEQUENCE [LARGE SCALE GENOMIC DNA]</scope>
    <source>
        <strain evidence="4 5">441</strain>
    </source>
</reference>
<dbReference type="AlphaFoldDB" id="A0A0C9YMM5"/>
<dbReference type="EMBL" id="KN833815">
    <property type="protein sequence ID" value="KIK17966.1"/>
    <property type="molecule type" value="Genomic_DNA"/>
</dbReference>
<evidence type="ECO:0000313" key="5">
    <source>
        <dbReference type="Proteomes" id="UP000054018"/>
    </source>
</evidence>
<dbReference type="GO" id="GO:0008270">
    <property type="term" value="F:zinc ion binding"/>
    <property type="evidence" value="ECO:0007669"/>
    <property type="project" value="UniProtKB-KW"/>
</dbReference>
<dbReference type="InterPro" id="IPR001878">
    <property type="entry name" value="Znf_CCHC"/>
</dbReference>
<name>A0A0C9YMM5_9AGAM</name>
<keyword evidence="5" id="KW-1185">Reference proteome</keyword>
<evidence type="ECO:0000313" key="4">
    <source>
        <dbReference type="EMBL" id="KIK17966.1"/>
    </source>
</evidence>
<evidence type="ECO:0000256" key="1">
    <source>
        <dbReference type="ARBA" id="ARBA00022664"/>
    </source>
</evidence>
<dbReference type="OrthoDB" id="2651116at2759"/>
<proteinExistence type="predicted"/>
<evidence type="ECO:0000256" key="2">
    <source>
        <dbReference type="PROSITE-ProRule" id="PRU00047"/>
    </source>
</evidence>
<reference evidence="5" key="2">
    <citation type="submission" date="2015-01" db="EMBL/GenBank/DDBJ databases">
        <title>Evolutionary Origins and Diversification of the Mycorrhizal Mutualists.</title>
        <authorList>
            <consortium name="DOE Joint Genome Institute"/>
            <consortium name="Mycorrhizal Genomics Consortium"/>
            <person name="Kohler A."/>
            <person name="Kuo A."/>
            <person name="Nagy L.G."/>
            <person name="Floudas D."/>
            <person name="Copeland A."/>
            <person name="Barry K.W."/>
            <person name="Cichocki N."/>
            <person name="Veneault-Fourrey C."/>
            <person name="LaButti K."/>
            <person name="Lindquist E.A."/>
            <person name="Lipzen A."/>
            <person name="Lundell T."/>
            <person name="Morin E."/>
            <person name="Murat C."/>
            <person name="Riley R."/>
            <person name="Ohm R."/>
            <person name="Sun H."/>
            <person name="Tunlid A."/>
            <person name="Henrissat B."/>
            <person name="Grigoriev I.V."/>
            <person name="Hibbett D.S."/>
            <person name="Martin F."/>
        </authorList>
    </citation>
    <scope>NUCLEOTIDE SEQUENCE [LARGE SCALE GENOMIC DNA]</scope>
    <source>
        <strain evidence="5">441</strain>
    </source>
</reference>
<keyword evidence="2" id="KW-0863">Zinc-finger</keyword>
<dbReference type="STRING" id="765257.A0A0C9YMM5"/>
<dbReference type="GO" id="GO:0003676">
    <property type="term" value="F:nucleic acid binding"/>
    <property type="evidence" value="ECO:0007669"/>
    <property type="project" value="InterPro"/>
</dbReference>
<dbReference type="InterPro" id="IPR036875">
    <property type="entry name" value="Znf_CCHC_sf"/>
</dbReference>
<keyword evidence="1" id="KW-0507">mRNA processing</keyword>
<feature type="non-terminal residue" evidence="4">
    <location>
        <position position="1"/>
    </location>
</feature>
<feature type="non-terminal residue" evidence="4">
    <location>
        <position position="213"/>
    </location>
</feature>
<protein>
    <recommendedName>
        <fullName evidence="3">CCHC-type domain-containing protein</fullName>
    </recommendedName>
</protein>
<gene>
    <name evidence="4" type="ORF">PISMIDRAFT_48262</name>
</gene>
<dbReference type="Pfam" id="PF14223">
    <property type="entry name" value="Retrotran_gag_2"/>
    <property type="match status" value="1"/>
</dbReference>
<dbReference type="SUPFAM" id="SSF57756">
    <property type="entry name" value="Retrovirus zinc finger-like domains"/>
    <property type="match status" value="1"/>
</dbReference>
<dbReference type="PROSITE" id="PS50158">
    <property type="entry name" value="ZF_CCHC"/>
    <property type="match status" value="1"/>
</dbReference>
<feature type="domain" description="CCHC-type" evidence="3">
    <location>
        <begin position="93"/>
        <end position="106"/>
    </location>
</feature>
<dbReference type="HOGENOM" id="CLU_051225_2_0_1"/>
<sequence length="213" mass="23438">LRLLREQLTALGQSIGDEDFTAIILSSLPTSYDSNIAAMTSSALISQKDLKSDFIMKILLNEYDRCKIRSKKTTSGTTEDAAYSAKDKKSTTCENCGKKGHAKDQCWQEGGGRAGKAPKWFKGKKKDTEPDGVWLAQADDLDLDEEAFTRTYNHALLAGAGLDNHEEMILFNSGASRHMSSYHSQFLDYKPIVPKPITAADNHTFLAIGKGDL</sequence>
<keyword evidence="2" id="KW-0479">Metal-binding</keyword>
<dbReference type="InterPro" id="IPR054722">
    <property type="entry name" value="PolX-like_BBD"/>
</dbReference>
<accession>A0A0C9YMM5</accession>
<dbReference type="Proteomes" id="UP000054018">
    <property type="component" value="Unassembled WGS sequence"/>
</dbReference>